<proteinExistence type="predicted"/>
<dbReference type="PANTHER" id="PTHR30087">
    <property type="entry name" value="INNER MEMBRANE PROTEIN"/>
    <property type="match status" value="1"/>
</dbReference>
<dbReference type="PANTHER" id="PTHR30087:SF1">
    <property type="entry name" value="HYPOTHETICAL CYTOSOLIC PROTEIN"/>
    <property type="match status" value="1"/>
</dbReference>
<dbReference type="EMBL" id="OJIN01000184">
    <property type="protein sequence ID" value="SPD75055.1"/>
    <property type="molecule type" value="Genomic_DNA"/>
</dbReference>
<dbReference type="AlphaFoldDB" id="A0A445N008"/>
<name>A0A445N008_9BACT</name>
<accession>A0A445N008</accession>
<sequence length="162" mass="17288">MVSACLLGIHCRYDGGHSACSDLMELIPSVSLIPFCPEQLGGLSTPRSPANMTGGDGYDILAAKAKVINADGHDVTQAFVKGAEEANAIALVLKASIAIMKDRSPSCGINTPVYEKPVGYGVGVTAALFNSRGIKLFEVTKGGHFSCRKFQTFLEQFNDFWK</sequence>
<organism evidence="1">
    <name type="scientific">uncultured Desulfobacterium sp</name>
    <dbReference type="NCBI Taxonomy" id="201089"/>
    <lineage>
        <taxon>Bacteria</taxon>
        <taxon>Pseudomonadati</taxon>
        <taxon>Thermodesulfobacteriota</taxon>
        <taxon>Desulfobacteria</taxon>
        <taxon>Desulfobacterales</taxon>
        <taxon>Desulfobacteriaceae</taxon>
        <taxon>Desulfobacterium</taxon>
        <taxon>environmental samples</taxon>
    </lineage>
</organism>
<dbReference type="Pfam" id="PF04463">
    <property type="entry name" value="2-thiour_desulf"/>
    <property type="match status" value="1"/>
</dbReference>
<dbReference type="InterPro" id="IPR007553">
    <property type="entry name" value="2-thiour_desulf"/>
</dbReference>
<protein>
    <submittedName>
        <fullName evidence="1">Uncharacterized protein</fullName>
    </submittedName>
</protein>
<evidence type="ECO:0000313" key="1">
    <source>
        <dbReference type="EMBL" id="SPD75055.1"/>
    </source>
</evidence>
<reference evidence="1" key="1">
    <citation type="submission" date="2018-01" db="EMBL/GenBank/DDBJ databases">
        <authorList>
            <person name="Regsiter A."/>
            <person name="William W."/>
        </authorList>
    </citation>
    <scope>NUCLEOTIDE SEQUENCE</scope>
    <source>
        <strain evidence="1">TRIP AH-1</strain>
    </source>
</reference>
<gene>
    <name evidence="1" type="ORF">PITCH_A420015</name>
</gene>